<name>A0AAW3ZW73_9BACT</name>
<gene>
    <name evidence="8" type="ORF">CCAL12919_00850</name>
    <name evidence="9" type="ORF">CCAL9337_01930</name>
</gene>
<dbReference type="Gene3D" id="3.20.20.300">
    <property type="entry name" value="Glycoside hydrolase, family 3, N-terminal domain"/>
    <property type="match status" value="1"/>
</dbReference>
<dbReference type="EC" id="3.2.1.52" evidence="3"/>
<feature type="domain" description="Glycoside hydrolase family 3 N-terminal" evidence="7">
    <location>
        <begin position="26"/>
        <end position="342"/>
    </location>
</feature>
<feature type="chain" id="PRO_5044718293" description="beta-N-acetylhexosaminidase" evidence="6">
    <location>
        <begin position="18"/>
        <end position="347"/>
    </location>
</feature>
<evidence type="ECO:0000256" key="4">
    <source>
        <dbReference type="ARBA" id="ARBA00022801"/>
    </source>
</evidence>
<keyword evidence="4 9" id="KW-0378">Hydrolase</keyword>
<comment type="similarity">
    <text evidence="2">Belongs to the glycosyl hydrolase 3 family.</text>
</comment>
<evidence type="ECO:0000256" key="3">
    <source>
        <dbReference type="ARBA" id="ARBA00012663"/>
    </source>
</evidence>
<dbReference type="Pfam" id="PF00933">
    <property type="entry name" value="Glyco_hydro_3"/>
    <property type="match status" value="1"/>
</dbReference>
<dbReference type="PANTHER" id="PTHR30480:SF13">
    <property type="entry name" value="BETA-HEXOSAMINIDASE"/>
    <property type="match status" value="1"/>
</dbReference>
<evidence type="ECO:0000313" key="9">
    <source>
        <dbReference type="EMBL" id="MBE3607488.1"/>
    </source>
</evidence>
<reference evidence="9 10" key="1">
    <citation type="submission" date="2015-08" db="EMBL/GenBank/DDBJ databases">
        <title>Comparative genomics of the Campylobacter concisus group.</title>
        <authorList>
            <person name="Yee E."/>
            <person name="Chapman M.H."/>
            <person name="Huynh S."/>
            <person name="Bono J.L."/>
            <person name="On S.L."/>
            <person name="St Leger J."/>
            <person name="Foster G."/>
            <person name="Parker C.T."/>
            <person name="Miller W.G."/>
        </authorList>
    </citation>
    <scope>NUCLEOTIDE SEQUENCE [LARGE SCALE GENOMIC DNA]</scope>
    <source>
        <strain evidence="9 10">RM9337</strain>
    </source>
</reference>
<keyword evidence="6" id="KW-0732">Signal</keyword>
<comment type="caution">
    <text evidence="9">The sequence shown here is derived from an EMBL/GenBank/DDBJ whole genome shotgun (WGS) entry which is preliminary data.</text>
</comment>
<evidence type="ECO:0000313" key="8">
    <source>
        <dbReference type="EMBL" id="MBE2985684.1"/>
    </source>
</evidence>
<feature type="signal peptide" evidence="6">
    <location>
        <begin position="1"/>
        <end position="17"/>
    </location>
</feature>
<dbReference type="InterPro" id="IPR036962">
    <property type="entry name" value="Glyco_hydro_3_N_sf"/>
</dbReference>
<comment type="catalytic activity">
    <reaction evidence="1">
        <text>Hydrolysis of terminal non-reducing N-acetyl-D-hexosamine residues in N-acetyl-beta-D-hexosaminides.</text>
        <dbReference type="EC" id="3.2.1.52"/>
    </reaction>
</comment>
<accession>A0AAW3ZW73</accession>
<keyword evidence="10" id="KW-1185">Reference proteome</keyword>
<dbReference type="Proteomes" id="UP001318760">
    <property type="component" value="Unassembled WGS sequence"/>
</dbReference>
<dbReference type="InterPro" id="IPR001764">
    <property type="entry name" value="Glyco_hydro_3_N"/>
</dbReference>
<reference evidence="8 11" key="2">
    <citation type="submission" date="2020-10" db="EMBL/GenBank/DDBJ databases">
        <title>Campylobacter californiensis sp. nov. isolated from cattle and feral swine in California.</title>
        <authorList>
            <person name="Miller W.G."/>
        </authorList>
    </citation>
    <scope>NUCLEOTIDE SEQUENCE [LARGE SCALE GENOMIC DNA]</scope>
    <source>
        <strain evidence="8 11">RM12919</strain>
    </source>
</reference>
<dbReference type="GO" id="GO:0005975">
    <property type="term" value="P:carbohydrate metabolic process"/>
    <property type="evidence" value="ECO:0007669"/>
    <property type="project" value="InterPro"/>
</dbReference>
<organism evidence="9 10">
    <name type="scientific">Campylobacter californiensis</name>
    <dbReference type="NCBI Taxonomy" id="1032243"/>
    <lineage>
        <taxon>Bacteria</taxon>
        <taxon>Pseudomonadati</taxon>
        <taxon>Campylobacterota</taxon>
        <taxon>Epsilonproteobacteria</taxon>
        <taxon>Campylobacterales</taxon>
        <taxon>Campylobacteraceae</taxon>
        <taxon>Campylobacter</taxon>
    </lineage>
</organism>
<dbReference type="Proteomes" id="UP000650616">
    <property type="component" value="Unassembled WGS sequence"/>
</dbReference>
<evidence type="ECO:0000256" key="1">
    <source>
        <dbReference type="ARBA" id="ARBA00001231"/>
    </source>
</evidence>
<sequence length="347" mass="38381">MKFLYLLFAFFSVHLCASEVSLRAMASQMVMVGFHGSNLKDTNVKAMLSDAGYGRFGGVMLLARNVSDKENLKALTKAIKEKNGKIFIAIDEEGGNISRLKSLGFTYPSAFEVAQTLNISQTYEMYVKMARNLKELGINLNFAPVLDLHDINSPIIGAKERAYSQNATKISFYANSFLRAFAKEKVLTTLKHFPGHGSSAQDSHKDKTIVALDSAALLPYEDAINKNLADIVMVGHLYVDGLDVTQPATFSKKVINDLLRKQLGFKGVVISDDMLMKGVGEGALKDKIVKFINAGGDILLFSEFKISKQRTAEIVVQHIIDGVNEKKISKERIKASYDRIMALKKKI</sequence>
<dbReference type="EMBL" id="LIWG01000002">
    <property type="protein sequence ID" value="MBE3607488.1"/>
    <property type="molecule type" value="Genomic_DNA"/>
</dbReference>
<proteinExistence type="inferred from homology"/>
<evidence type="ECO:0000256" key="2">
    <source>
        <dbReference type="ARBA" id="ARBA00005336"/>
    </source>
</evidence>
<dbReference type="GO" id="GO:0009254">
    <property type="term" value="P:peptidoglycan turnover"/>
    <property type="evidence" value="ECO:0007669"/>
    <property type="project" value="TreeGrafter"/>
</dbReference>
<protein>
    <recommendedName>
        <fullName evidence="3">beta-N-acetylhexosaminidase</fullName>
        <ecNumber evidence="3">3.2.1.52</ecNumber>
    </recommendedName>
</protein>
<dbReference type="InterPro" id="IPR050226">
    <property type="entry name" value="NagZ_Beta-hexosaminidase"/>
</dbReference>
<dbReference type="EMBL" id="JADBHS010000001">
    <property type="protein sequence ID" value="MBE2985684.1"/>
    <property type="molecule type" value="Genomic_DNA"/>
</dbReference>
<dbReference type="RefSeq" id="WP_170015414.1">
    <property type="nucleotide sequence ID" value="NZ_CP012545.1"/>
</dbReference>
<dbReference type="GO" id="GO:0004563">
    <property type="term" value="F:beta-N-acetylhexosaminidase activity"/>
    <property type="evidence" value="ECO:0007669"/>
    <property type="project" value="UniProtKB-EC"/>
</dbReference>
<evidence type="ECO:0000313" key="11">
    <source>
        <dbReference type="Proteomes" id="UP001318760"/>
    </source>
</evidence>
<evidence type="ECO:0000256" key="6">
    <source>
        <dbReference type="SAM" id="SignalP"/>
    </source>
</evidence>
<dbReference type="InterPro" id="IPR017853">
    <property type="entry name" value="GH"/>
</dbReference>
<dbReference type="SUPFAM" id="SSF51445">
    <property type="entry name" value="(Trans)glycosidases"/>
    <property type="match status" value="1"/>
</dbReference>
<dbReference type="AlphaFoldDB" id="A0AAW3ZW73"/>
<evidence type="ECO:0000256" key="5">
    <source>
        <dbReference type="ARBA" id="ARBA00023295"/>
    </source>
</evidence>
<dbReference type="PANTHER" id="PTHR30480">
    <property type="entry name" value="BETA-HEXOSAMINIDASE-RELATED"/>
    <property type="match status" value="1"/>
</dbReference>
<evidence type="ECO:0000259" key="7">
    <source>
        <dbReference type="Pfam" id="PF00933"/>
    </source>
</evidence>
<keyword evidence="5" id="KW-0326">Glycosidase</keyword>
<evidence type="ECO:0000313" key="10">
    <source>
        <dbReference type="Proteomes" id="UP000650616"/>
    </source>
</evidence>